<proteinExistence type="predicted"/>
<dbReference type="InterPro" id="IPR016169">
    <property type="entry name" value="FAD-bd_PCMH_sub2"/>
</dbReference>
<dbReference type="InterPro" id="IPR002346">
    <property type="entry name" value="Mopterin_DH_FAD-bd"/>
</dbReference>
<evidence type="ECO:0000259" key="1">
    <source>
        <dbReference type="PROSITE" id="PS51387"/>
    </source>
</evidence>
<evidence type="ECO:0000313" key="2">
    <source>
        <dbReference type="EMBL" id="PXX22553.1"/>
    </source>
</evidence>
<dbReference type="SUPFAM" id="SSF56176">
    <property type="entry name" value="FAD-binding/transporter-associated domain-like"/>
    <property type="match status" value="1"/>
</dbReference>
<evidence type="ECO:0000313" key="3">
    <source>
        <dbReference type="Proteomes" id="UP000247755"/>
    </source>
</evidence>
<dbReference type="Gene3D" id="3.30.390.50">
    <property type="entry name" value="CO dehydrogenase flavoprotein, C-terminal domain"/>
    <property type="match status" value="1"/>
</dbReference>
<dbReference type="PROSITE" id="PS51387">
    <property type="entry name" value="FAD_PCMH"/>
    <property type="match status" value="1"/>
</dbReference>
<reference evidence="2 3" key="1">
    <citation type="submission" date="2018-05" db="EMBL/GenBank/DDBJ databases">
        <title>Comparative genomics of bacterial root endophytes of switchgrass collected from native prairies over two seasons.</title>
        <authorList>
            <person name="Tang Y."/>
        </authorList>
    </citation>
    <scope>NUCLEOTIDE SEQUENCE [LARGE SCALE GENOMIC DNA]</scope>
    <source>
        <strain evidence="2 3">NFIX32</strain>
    </source>
</reference>
<gene>
    <name evidence="2" type="ORF">NA66_103926</name>
</gene>
<dbReference type="GO" id="GO:0016491">
    <property type="term" value="F:oxidoreductase activity"/>
    <property type="evidence" value="ECO:0007669"/>
    <property type="project" value="InterPro"/>
</dbReference>
<dbReference type="Pfam" id="PF00941">
    <property type="entry name" value="FAD_binding_5"/>
    <property type="match status" value="1"/>
</dbReference>
<accession>A0A318HWE1</accession>
<dbReference type="InterPro" id="IPR051312">
    <property type="entry name" value="Diverse_Substr_Oxidored"/>
</dbReference>
<dbReference type="PANTHER" id="PTHR42659">
    <property type="entry name" value="XANTHINE DEHYDROGENASE SUBUNIT C-RELATED"/>
    <property type="match status" value="1"/>
</dbReference>
<dbReference type="PANTHER" id="PTHR42659:SF9">
    <property type="entry name" value="XANTHINE DEHYDROGENASE FAD-BINDING SUBUNIT XDHB-RELATED"/>
    <property type="match status" value="1"/>
</dbReference>
<dbReference type="SUPFAM" id="SSF55447">
    <property type="entry name" value="CO dehydrogenase flavoprotein C-terminal domain-like"/>
    <property type="match status" value="1"/>
</dbReference>
<dbReference type="InterPro" id="IPR036318">
    <property type="entry name" value="FAD-bd_PCMH-like_sf"/>
</dbReference>
<sequence>MNYLRANTIDEVLGRLAEHPRPRIVCGATDAFADIGLVPARSAWVDISRIASLRGIEQRDGVARIGAASTWEAIARTAWLPVALTEAAASVGPRQIRVQGSIGGNVCHASPVADGIPPLLALDACVELASTRGVRRLPLAEFLPGSRRTALHADELLVAILFALPRAQDRTSFVKCTNRDGAAIAVVSAAAHLRVSVHGTVEAAAVAVGGASDVARRIPVLEAALSGRRREDLAGVIEAAPLAELSPLDDCRATALHRIHLARLAVARAFRGCIEENARGASTA</sequence>
<comment type="caution">
    <text evidence="2">The sequence shown here is derived from an EMBL/GenBank/DDBJ whole genome shotgun (WGS) entry which is preliminary data.</text>
</comment>
<organism evidence="2 3">
    <name type="scientific">Burkholderia pyrrocinia</name>
    <name type="common">Pseudomonas pyrrocinia</name>
    <dbReference type="NCBI Taxonomy" id="60550"/>
    <lineage>
        <taxon>Bacteria</taxon>
        <taxon>Pseudomonadati</taxon>
        <taxon>Pseudomonadota</taxon>
        <taxon>Betaproteobacteria</taxon>
        <taxon>Burkholderiales</taxon>
        <taxon>Burkholderiaceae</taxon>
        <taxon>Burkholderia</taxon>
        <taxon>Burkholderia cepacia complex</taxon>
    </lineage>
</organism>
<dbReference type="Gene3D" id="3.30.465.10">
    <property type="match status" value="1"/>
</dbReference>
<dbReference type="InterPro" id="IPR036683">
    <property type="entry name" value="CO_DH_flav_C_dom_sf"/>
</dbReference>
<dbReference type="EMBL" id="QJJY01000039">
    <property type="protein sequence ID" value="PXX22553.1"/>
    <property type="molecule type" value="Genomic_DNA"/>
</dbReference>
<protein>
    <submittedName>
        <fullName evidence="2">CO/xanthine dehydrogenase FAD-binding subunit</fullName>
    </submittedName>
</protein>
<dbReference type="GO" id="GO:0071949">
    <property type="term" value="F:FAD binding"/>
    <property type="evidence" value="ECO:0007669"/>
    <property type="project" value="InterPro"/>
</dbReference>
<dbReference type="SMART" id="SM01092">
    <property type="entry name" value="CO_deh_flav_C"/>
    <property type="match status" value="1"/>
</dbReference>
<dbReference type="AlphaFoldDB" id="A0A318HWE1"/>
<feature type="domain" description="FAD-binding PCMH-type" evidence="1">
    <location>
        <begin position="1"/>
        <end position="167"/>
    </location>
</feature>
<name>A0A318HWE1_BURPY</name>
<dbReference type="InterPro" id="IPR016166">
    <property type="entry name" value="FAD-bd_PCMH"/>
</dbReference>
<dbReference type="Proteomes" id="UP000247755">
    <property type="component" value="Unassembled WGS sequence"/>
</dbReference>
<dbReference type="Pfam" id="PF03450">
    <property type="entry name" value="CO_deh_flav_C"/>
    <property type="match status" value="1"/>
</dbReference>
<dbReference type="InterPro" id="IPR005107">
    <property type="entry name" value="CO_DH_flav_C"/>
</dbReference>
<dbReference type="RefSeq" id="WP_072437693.1">
    <property type="nucleotide sequence ID" value="NZ_QJJY01000039.1"/>
</dbReference>